<keyword evidence="2" id="KW-0004">4Fe-4S</keyword>
<dbReference type="GO" id="GO:0006270">
    <property type="term" value="P:DNA replication initiation"/>
    <property type="evidence" value="ECO:0007669"/>
    <property type="project" value="TreeGrafter"/>
</dbReference>
<comment type="caution">
    <text evidence="9">The sequence shown here is derived from an EMBL/GenBank/DDBJ whole genome shotgun (WGS) entry which is preliminary data.</text>
</comment>
<evidence type="ECO:0000313" key="10">
    <source>
        <dbReference type="Proteomes" id="UP000271974"/>
    </source>
</evidence>
<feature type="domain" description="DNA primase large subunit C-terminal" evidence="8">
    <location>
        <begin position="4"/>
        <end position="91"/>
    </location>
</feature>
<proteinExistence type="predicted"/>
<dbReference type="InterPro" id="IPR058560">
    <property type="entry name" value="DNA_primase_C"/>
</dbReference>
<evidence type="ECO:0000259" key="8">
    <source>
        <dbReference type="Pfam" id="PF04104"/>
    </source>
</evidence>
<keyword evidence="10" id="KW-1185">Reference proteome</keyword>
<protein>
    <recommendedName>
        <fullName evidence="8">DNA primase large subunit C-terminal domain-containing protein</fullName>
    </recommendedName>
</protein>
<keyword evidence="7" id="KW-0411">Iron-sulfur</keyword>
<dbReference type="PANTHER" id="PTHR10537:SF4">
    <property type="entry name" value="DNA PRIMASE LARGE SUBUNIT"/>
    <property type="match status" value="1"/>
</dbReference>
<evidence type="ECO:0000256" key="3">
    <source>
        <dbReference type="ARBA" id="ARBA00022515"/>
    </source>
</evidence>
<feature type="non-terminal residue" evidence="9">
    <location>
        <position position="1"/>
    </location>
</feature>
<dbReference type="InterPro" id="IPR007238">
    <property type="entry name" value="DNA_primase_lsu_euk/arc"/>
</dbReference>
<dbReference type="Pfam" id="PF04104">
    <property type="entry name" value="DNA_primase_lrg"/>
    <property type="match status" value="1"/>
</dbReference>
<evidence type="ECO:0000256" key="1">
    <source>
        <dbReference type="ARBA" id="ARBA00001966"/>
    </source>
</evidence>
<sequence length="105" mass="12116">HGNERRYIYSVRHLYGLEGGRVDYRGHSCSSIQSRSLSYLECGGCPFSLNDETQKSETIVRERNFFKVSNLGQQKRFGLACASYMKTRLKERQSRVKCVGKLKTE</sequence>
<dbReference type="STRING" id="188477.A0A3S1BFV8"/>
<dbReference type="GO" id="GO:0005658">
    <property type="term" value="C:alpha DNA polymerase:primase complex"/>
    <property type="evidence" value="ECO:0007669"/>
    <property type="project" value="TreeGrafter"/>
</dbReference>
<dbReference type="GO" id="GO:0051539">
    <property type="term" value="F:4 iron, 4 sulfur cluster binding"/>
    <property type="evidence" value="ECO:0007669"/>
    <property type="project" value="UniProtKB-KW"/>
</dbReference>
<name>A0A3S1BFV8_ELYCH</name>
<dbReference type="Proteomes" id="UP000271974">
    <property type="component" value="Unassembled WGS sequence"/>
</dbReference>
<keyword evidence="4" id="KW-0235">DNA replication</keyword>
<reference evidence="9 10" key="1">
    <citation type="submission" date="2019-01" db="EMBL/GenBank/DDBJ databases">
        <title>A draft genome assembly of the solar-powered sea slug Elysia chlorotica.</title>
        <authorList>
            <person name="Cai H."/>
            <person name="Li Q."/>
            <person name="Fang X."/>
            <person name="Li J."/>
            <person name="Curtis N.E."/>
            <person name="Altenburger A."/>
            <person name="Shibata T."/>
            <person name="Feng M."/>
            <person name="Maeda T."/>
            <person name="Schwartz J.A."/>
            <person name="Shigenobu S."/>
            <person name="Lundholm N."/>
            <person name="Nishiyama T."/>
            <person name="Yang H."/>
            <person name="Hasebe M."/>
            <person name="Li S."/>
            <person name="Pierce S.K."/>
            <person name="Wang J."/>
        </authorList>
    </citation>
    <scope>NUCLEOTIDE SEQUENCE [LARGE SCALE GENOMIC DNA]</scope>
    <source>
        <strain evidence="9">EC2010</strain>
        <tissue evidence="9">Whole organism of an adult</tissue>
    </source>
</reference>
<feature type="non-terminal residue" evidence="9">
    <location>
        <position position="105"/>
    </location>
</feature>
<keyword evidence="5" id="KW-0479">Metal-binding</keyword>
<dbReference type="AlphaFoldDB" id="A0A3S1BFV8"/>
<accession>A0A3S1BFV8</accession>
<dbReference type="GO" id="GO:0046872">
    <property type="term" value="F:metal ion binding"/>
    <property type="evidence" value="ECO:0007669"/>
    <property type="project" value="UniProtKB-KW"/>
</dbReference>
<dbReference type="EMBL" id="RQTK01000425">
    <property type="protein sequence ID" value="RUS79832.1"/>
    <property type="molecule type" value="Genomic_DNA"/>
</dbReference>
<evidence type="ECO:0000313" key="9">
    <source>
        <dbReference type="EMBL" id="RUS79832.1"/>
    </source>
</evidence>
<evidence type="ECO:0000256" key="7">
    <source>
        <dbReference type="ARBA" id="ARBA00023014"/>
    </source>
</evidence>
<evidence type="ECO:0000256" key="4">
    <source>
        <dbReference type="ARBA" id="ARBA00022705"/>
    </source>
</evidence>
<gene>
    <name evidence="9" type="ORF">EGW08_012396</name>
</gene>
<evidence type="ECO:0000256" key="5">
    <source>
        <dbReference type="ARBA" id="ARBA00022723"/>
    </source>
</evidence>
<keyword evidence="6" id="KW-0408">Iron</keyword>
<dbReference type="OrthoDB" id="421393at2759"/>
<organism evidence="9 10">
    <name type="scientific">Elysia chlorotica</name>
    <name type="common">Eastern emerald elysia</name>
    <name type="synonym">Sea slug</name>
    <dbReference type="NCBI Taxonomy" id="188477"/>
    <lineage>
        <taxon>Eukaryota</taxon>
        <taxon>Metazoa</taxon>
        <taxon>Spiralia</taxon>
        <taxon>Lophotrochozoa</taxon>
        <taxon>Mollusca</taxon>
        <taxon>Gastropoda</taxon>
        <taxon>Heterobranchia</taxon>
        <taxon>Euthyneura</taxon>
        <taxon>Panpulmonata</taxon>
        <taxon>Sacoglossa</taxon>
        <taxon>Placobranchoidea</taxon>
        <taxon>Plakobranchidae</taxon>
        <taxon>Elysia</taxon>
    </lineage>
</organism>
<comment type="cofactor">
    <cofactor evidence="1">
        <name>[4Fe-4S] cluster</name>
        <dbReference type="ChEBI" id="CHEBI:49883"/>
    </cofactor>
</comment>
<evidence type="ECO:0000256" key="6">
    <source>
        <dbReference type="ARBA" id="ARBA00023004"/>
    </source>
</evidence>
<dbReference type="GO" id="GO:0006269">
    <property type="term" value="P:DNA replication, synthesis of primer"/>
    <property type="evidence" value="ECO:0007669"/>
    <property type="project" value="UniProtKB-KW"/>
</dbReference>
<evidence type="ECO:0000256" key="2">
    <source>
        <dbReference type="ARBA" id="ARBA00022485"/>
    </source>
</evidence>
<keyword evidence="3" id="KW-0639">Primosome</keyword>
<dbReference type="PANTHER" id="PTHR10537">
    <property type="entry name" value="DNA PRIMASE LARGE SUBUNIT"/>
    <property type="match status" value="1"/>
</dbReference>